<evidence type="ECO:0000256" key="4">
    <source>
        <dbReference type="ARBA" id="ARBA00022692"/>
    </source>
</evidence>
<evidence type="ECO:0000256" key="7">
    <source>
        <dbReference type="RuleBase" id="RU364093"/>
    </source>
</evidence>
<evidence type="ECO:0000313" key="10">
    <source>
        <dbReference type="Proteomes" id="UP000051298"/>
    </source>
</evidence>
<proteinExistence type="inferred from homology"/>
<evidence type="ECO:0000256" key="8">
    <source>
        <dbReference type="SAM" id="MobiDB-lite"/>
    </source>
</evidence>
<dbReference type="STRING" id="266809.PM03_09435"/>
<feature type="transmembrane region" description="Helical" evidence="7">
    <location>
        <begin position="93"/>
        <end position="113"/>
    </location>
</feature>
<dbReference type="NCBIfam" id="TIGR01398">
    <property type="entry name" value="FlhA"/>
    <property type="match status" value="1"/>
</dbReference>
<keyword evidence="7" id="KW-1006">Bacterial flagellum protein export</keyword>
<dbReference type="InterPro" id="IPR006301">
    <property type="entry name" value="FlhA"/>
</dbReference>
<comment type="similarity">
    <text evidence="2 7">Belongs to the FHIPEP (flagella/HR/invasion proteins export pore) family.</text>
</comment>
<dbReference type="PANTHER" id="PTHR30161">
    <property type="entry name" value="FLAGELLAR EXPORT PROTEIN, MEMBRANE FLHA SUBUNIT-RELATED"/>
    <property type="match status" value="1"/>
</dbReference>
<dbReference type="GO" id="GO:0044780">
    <property type="term" value="P:bacterial-type flagellum assembly"/>
    <property type="evidence" value="ECO:0007669"/>
    <property type="project" value="InterPro"/>
</dbReference>
<dbReference type="Gene3D" id="1.10.8.540">
    <property type="entry name" value="FHIPEP family, domain 3"/>
    <property type="match status" value="1"/>
</dbReference>
<evidence type="ECO:0000256" key="5">
    <source>
        <dbReference type="ARBA" id="ARBA00022989"/>
    </source>
</evidence>
<dbReference type="InterPro" id="IPR042193">
    <property type="entry name" value="FHIPEP_3"/>
</dbReference>
<evidence type="ECO:0000256" key="6">
    <source>
        <dbReference type="ARBA" id="ARBA00023136"/>
    </source>
</evidence>
<evidence type="ECO:0000256" key="2">
    <source>
        <dbReference type="ARBA" id="ARBA00008835"/>
    </source>
</evidence>
<keyword evidence="7" id="KW-0813">Transport</keyword>
<feature type="transmembrane region" description="Helical" evidence="7">
    <location>
        <begin position="257"/>
        <end position="285"/>
    </location>
</feature>
<name>A0A0P1EYF4_9RHOB</name>
<feature type="transmembrane region" description="Helical" evidence="7">
    <location>
        <begin position="306"/>
        <end position="334"/>
    </location>
</feature>
<dbReference type="InterPro" id="IPR025505">
    <property type="entry name" value="FHIPEP_CS"/>
</dbReference>
<feature type="transmembrane region" description="Helical" evidence="7">
    <location>
        <begin position="133"/>
        <end position="156"/>
    </location>
</feature>
<dbReference type="Proteomes" id="UP000051298">
    <property type="component" value="Unassembled WGS sequence"/>
</dbReference>
<accession>A0A0P1EYF4</accession>
<dbReference type="PROSITE" id="PS00994">
    <property type="entry name" value="FHIPEP"/>
    <property type="match status" value="1"/>
</dbReference>
<keyword evidence="4 7" id="KW-0812">Transmembrane</keyword>
<dbReference type="PRINTS" id="PR00949">
    <property type="entry name" value="TYPE3IMAPROT"/>
</dbReference>
<keyword evidence="9" id="KW-0969">Cilium</keyword>
<evidence type="ECO:0000256" key="1">
    <source>
        <dbReference type="ARBA" id="ARBA00004651"/>
    </source>
</evidence>
<keyword evidence="9" id="KW-0966">Cell projection</keyword>
<protein>
    <recommendedName>
        <fullName evidence="7">Flagellar biosynthesis protein FlhA</fullName>
    </recommendedName>
</protein>
<dbReference type="Gene3D" id="3.40.30.60">
    <property type="entry name" value="FHIPEP family, domain 1"/>
    <property type="match status" value="1"/>
</dbReference>
<feature type="compositionally biased region" description="Acidic residues" evidence="8">
    <location>
        <begin position="352"/>
        <end position="364"/>
    </location>
</feature>
<comment type="subcellular location">
    <subcellularLocation>
        <location evidence="1 7">Cell membrane</location>
        <topology evidence="1 7">Multi-pass membrane protein</topology>
    </subcellularLocation>
</comment>
<dbReference type="EMBL" id="CYRX01000011">
    <property type="protein sequence ID" value="CUH59893.1"/>
    <property type="molecule type" value="Genomic_DNA"/>
</dbReference>
<dbReference type="Gene3D" id="3.40.50.12790">
    <property type="entry name" value="FHIPEP family, domain 4"/>
    <property type="match status" value="1"/>
</dbReference>
<dbReference type="InterPro" id="IPR042194">
    <property type="entry name" value="FHIPEP_1"/>
</dbReference>
<dbReference type="PANTHER" id="PTHR30161:SF1">
    <property type="entry name" value="FLAGELLAR BIOSYNTHESIS PROTEIN FLHA-RELATED"/>
    <property type="match status" value="1"/>
</dbReference>
<organism evidence="9 10">
    <name type="scientific">Thalassobacter stenotrophicus</name>
    <dbReference type="NCBI Taxonomy" id="266809"/>
    <lineage>
        <taxon>Bacteria</taxon>
        <taxon>Pseudomonadati</taxon>
        <taxon>Pseudomonadota</taxon>
        <taxon>Alphaproteobacteria</taxon>
        <taxon>Rhodobacterales</taxon>
        <taxon>Roseobacteraceae</taxon>
        <taxon>Thalassobacter</taxon>
    </lineage>
</organism>
<keyword evidence="5 7" id="KW-1133">Transmembrane helix</keyword>
<dbReference type="eggNOG" id="COG1298">
    <property type="taxonomic scope" value="Bacteria"/>
</dbReference>
<keyword evidence="7" id="KW-1005">Bacterial flagellum biogenesis</keyword>
<dbReference type="AlphaFoldDB" id="A0A0P1EYF4"/>
<gene>
    <name evidence="9" type="primary">flhA_2</name>
    <name evidence="7" type="synonym">flhA</name>
    <name evidence="9" type="ORF">THS5294_01182</name>
</gene>
<feature type="transmembrane region" description="Helical" evidence="7">
    <location>
        <begin position="35"/>
        <end position="56"/>
    </location>
</feature>
<evidence type="ECO:0000313" key="9">
    <source>
        <dbReference type="EMBL" id="CUH59893.1"/>
    </source>
</evidence>
<reference evidence="9 10" key="1">
    <citation type="submission" date="2015-09" db="EMBL/GenBank/DDBJ databases">
        <authorList>
            <consortium name="Swine Surveillance"/>
        </authorList>
    </citation>
    <scope>NUCLEOTIDE SEQUENCE [LARGE SCALE GENOMIC DNA]</scope>
    <source>
        <strain evidence="9 10">CECT 5294</strain>
    </source>
</reference>
<dbReference type="GO" id="GO:0009306">
    <property type="term" value="P:protein secretion"/>
    <property type="evidence" value="ECO:0007669"/>
    <property type="project" value="InterPro"/>
</dbReference>
<keyword evidence="6 7" id="KW-0472">Membrane</keyword>
<dbReference type="Pfam" id="PF00771">
    <property type="entry name" value="FHIPEP"/>
    <property type="match status" value="1"/>
</dbReference>
<dbReference type="GO" id="GO:0005886">
    <property type="term" value="C:plasma membrane"/>
    <property type="evidence" value="ECO:0007669"/>
    <property type="project" value="UniProtKB-SubCell"/>
</dbReference>
<feature type="transmembrane region" description="Helical" evidence="7">
    <location>
        <begin position="225"/>
        <end position="245"/>
    </location>
</feature>
<dbReference type="InterPro" id="IPR042196">
    <property type="entry name" value="FHIPEP_4"/>
</dbReference>
<feature type="transmembrane region" description="Helical" evidence="7">
    <location>
        <begin position="62"/>
        <end position="81"/>
    </location>
</feature>
<keyword evidence="3 7" id="KW-1003">Cell membrane</keyword>
<dbReference type="InterPro" id="IPR001712">
    <property type="entry name" value="T3SS_FHIPEP"/>
</dbReference>
<keyword evidence="7" id="KW-0653">Protein transport</keyword>
<dbReference type="PIRSF" id="PIRSF005419">
    <property type="entry name" value="FlhA"/>
    <property type="match status" value="1"/>
</dbReference>
<keyword evidence="9" id="KW-0282">Flagellum</keyword>
<evidence type="ECO:0000256" key="3">
    <source>
        <dbReference type="ARBA" id="ARBA00022475"/>
    </source>
</evidence>
<comment type="function">
    <text evidence="7">Required for formation of the rod structure of the flagellar apparatus. Together with FliI and FliH, may constitute the export apparatus of flagellin.</text>
</comment>
<sequence length="720" mass="77150">MILACVTGYGTPAAKDAYMSLSEPMTNGAGIRRSLTGLVLPLGILMLVAMMVLPLPAFILDFLFTINILMSLLILMVALHTYRPLDFSSFPSLLLVATVLRLGLNVASTRIVLSEGHTGTEAAGKVIEAFGAFVIAGNYVVGIFVFAILVIINLVVITKGAGRVSEVSARFTLDAMPGKQMAIDADLNAGVLTAEEATLRREDVAREADFHGAMDGASKFVKGDAIAGILILAVNVIGGLAIGMLQHDLSVGEASELYILLSIGDGLVAQIPSLLLSIATAIIVTRVSSRQDMAQHIKGEISMSRAWFPVAGVLGLIGLVPGMPTVLFVGMAGAAGAAGYAFRQAELRGDDEAPDETAEPEEPSDPNTLKVTDVADLSAVTLLLSYPLLTMVDADDGGPLARRITTVRKEVSQALGFVLPGVRVRDDLALSANDYRIKIGQTVVAENKVYPDHKLALPSGTSRIKVKGIDVKDPSFGIDATWILPEREIEAEANDYVIIEPETVLATHLNQILYKHASELIGQDDVQELLDNLSGVVPQLVQSVIPKLMPLHTLTAVLRHLLRERIPISDLRRILELLSEMSGRNLSIAETAETLRPHLVGLLIQQSAPLNEPLPVVTLESSFEHLLINSAKQSDGDQLLLDGGLAERLVLALVKVNEEQTELGKKPFLVVSPQIRRKLANFLLQHVADFAVLSFTELPDGRKVDVVASVSGEEQNEPAN</sequence>
<feature type="region of interest" description="Disordered" evidence="8">
    <location>
        <begin position="349"/>
        <end position="369"/>
    </location>
</feature>